<dbReference type="eggNOG" id="COG1468">
    <property type="taxonomic scope" value="Bacteria"/>
</dbReference>
<keyword evidence="5 9" id="KW-0408">Iron</keyword>
<evidence type="ECO:0000256" key="9">
    <source>
        <dbReference type="RuleBase" id="RU365022"/>
    </source>
</evidence>
<dbReference type="PANTHER" id="PTHR37168:SF1">
    <property type="entry name" value="CRISPR-ASSOCIATED EXONUCLEASE CAS4"/>
    <property type="match status" value="1"/>
</dbReference>
<evidence type="ECO:0000256" key="7">
    <source>
        <dbReference type="ARBA" id="ARBA00023118"/>
    </source>
</evidence>
<dbReference type="Proteomes" id="UP000005435">
    <property type="component" value="Chromosome"/>
</dbReference>
<comment type="cofactor">
    <cofactor evidence="9">
        <name>iron-sulfur cluster</name>
        <dbReference type="ChEBI" id="CHEBI:30408"/>
    </cofactor>
</comment>
<reference evidence="11 12" key="2">
    <citation type="journal article" date="2012" name="Stand. Genomic Sci.">
        <title>Complete Genome Sequence of Clostridium clariflavum DSM 19732.</title>
        <authorList>
            <person name="Izquierdo J.A."/>
            <person name="Goodwin L."/>
            <person name="Davenport K.W."/>
            <person name="Teshima H."/>
            <person name="Bruce D."/>
            <person name="Detter C."/>
            <person name="Tapia R."/>
            <person name="Han S."/>
            <person name="Land M."/>
            <person name="Hauser L."/>
            <person name="Jeffries C.D."/>
            <person name="Han J."/>
            <person name="Pitluck S."/>
            <person name="Nolan M."/>
            <person name="Chen A."/>
            <person name="Huntemann M."/>
            <person name="Mavromatis K."/>
            <person name="Mikhailova N."/>
            <person name="Liolios K."/>
            <person name="Woyke T."/>
            <person name="Lynd L.R."/>
        </authorList>
    </citation>
    <scope>NUCLEOTIDE SEQUENCE [LARGE SCALE GENOMIC DNA]</scope>
    <source>
        <strain evidence="12">DSM 19732 / NBRC 101661 / EBR45</strain>
    </source>
</reference>
<dbReference type="KEGG" id="ccl:Clocl_2617"/>
<keyword evidence="2 9" id="KW-0479">Metal-binding</keyword>
<evidence type="ECO:0000256" key="8">
    <source>
        <dbReference type="ARBA" id="ARBA00023211"/>
    </source>
</evidence>
<evidence type="ECO:0000256" key="2">
    <source>
        <dbReference type="ARBA" id="ARBA00022723"/>
    </source>
</evidence>
<gene>
    <name evidence="11" type="ordered locus">Clocl_2617</name>
</gene>
<keyword evidence="1 9" id="KW-0540">Nuclease</keyword>
<dbReference type="OrthoDB" id="9794720at2"/>
<evidence type="ECO:0000259" key="10">
    <source>
        <dbReference type="Pfam" id="PF01930"/>
    </source>
</evidence>
<dbReference type="InterPro" id="IPR013343">
    <property type="entry name" value="CRISPR-assoc_prot_Cas4"/>
</dbReference>
<accession>G8M1G8</accession>
<dbReference type="Gene3D" id="3.90.320.10">
    <property type="match status" value="1"/>
</dbReference>
<keyword evidence="7 9" id="KW-0051">Antiviral defense</keyword>
<evidence type="ECO:0000313" key="11">
    <source>
        <dbReference type="EMBL" id="AEV69183.1"/>
    </source>
</evidence>
<keyword evidence="12" id="KW-1185">Reference proteome</keyword>
<evidence type="ECO:0000256" key="1">
    <source>
        <dbReference type="ARBA" id="ARBA00022722"/>
    </source>
</evidence>
<evidence type="ECO:0000256" key="5">
    <source>
        <dbReference type="ARBA" id="ARBA00023004"/>
    </source>
</evidence>
<dbReference type="RefSeq" id="WP_014255745.1">
    <property type="nucleotide sequence ID" value="NC_016627.1"/>
</dbReference>
<dbReference type="GO" id="GO:0051607">
    <property type="term" value="P:defense response to virus"/>
    <property type="evidence" value="ECO:0007669"/>
    <property type="project" value="UniProtKB-KW"/>
</dbReference>
<dbReference type="Pfam" id="PF01930">
    <property type="entry name" value="Cas_Cas4"/>
    <property type="match status" value="1"/>
</dbReference>
<dbReference type="STRING" id="720554.Clocl_2617"/>
<dbReference type="NCBIfam" id="TIGR00372">
    <property type="entry name" value="cas4"/>
    <property type="match status" value="1"/>
</dbReference>
<proteinExistence type="inferred from homology"/>
<dbReference type="EC" id="3.1.12.1" evidence="9"/>
<dbReference type="HOGENOM" id="CLU_133784_0_0_9"/>
<protein>
    <recommendedName>
        <fullName evidence="9">CRISPR-associated exonuclease Cas4</fullName>
        <ecNumber evidence="9">3.1.12.1</ecNumber>
    </recommendedName>
</protein>
<keyword evidence="3 9" id="KW-0378">Hydrolase</keyword>
<dbReference type="InterPro" id="IPR022765">
    <property type="entry name" value="Dna2/Cas4_DUF83"/>
</dbReference>
<name>G8M1G8_ACECE</name>
<dbReference type="PANTHER" id="PTHR37168">
    <property type="entry name" value="CRISPR-ASSOCIATED EXONUCLEASE CAS4"/>
    <property type="match status" value="1"/>
</dbReference>
<reference evidence="12" key="1">
    <citation type="submission" date="2011-12" db="EMBL/GenBank/DDBJ databases">
        <title>Complete sequence of Clostridium clariflavum DSM 19732.</title>
        <authorList>
            <consortium name="US DOE Joint Genome Institute"/>
            <person name="Lucas S."/>
            <person name="Han J."/>
            <person name="Lapidus A."/>
            <person name="Cheng J.-F."/>
            <person name="Goodwin L."/>
            <person name="Pitluck S."/>
            <person name="Peters L."/>
            <person name="Teshima H."/>
            <person name="Detter J.C."/>
            <person name="Han C."/>
            <person name="Tapia R."/>
            <person name="Land M."/>
            <person name="Hauser L."/>
            <person name="Kyrpides N."/>
            <person name="Ivanova N."/>
            <person name="Pagani I."/>
            <person name="Kitzmiller T."/>
            <person name="Lynd L."/>
            <person name="Izquierdo J."/>
            <person name="Woyke T."/>
        </authorList>
    </citation>
    <scope>NUCLEOTIDE SEQUENCE [LARGE SCALE GENOMIC DNA]</scope>
    <source>
        <strain evidence="12">DSM 19732 / NBRC 101661 / EBR45</strain>
    </source>
</reference>
<comment type="cofactor">
    <cofactor evidence="9">
        <name>Mg(2+)</name>
        <dbReference type="ChEBI" id="CHEBI:18420"/>
    </cofactor>
    <cofactor evidence="9">
        <name>Mn(2+)</name>
        <dbReference type="ChEBI" id="CHEBI:29035"/>
    </cofactor>
    <text evidence="9">Mg(2+) or Mn(2+) required for ssDNA cleavage activity.</text>
</comment>
<comment type="similarity">
    <text evidence="9">Belongs to the CRISPR-associated exonuclease Cas4 family.</text>
</comment>
<evidence type="ECO:0000256" key="4">
    <source>
        <dbReference type="ARBA" id="ARBA00022839"/>
    </source>
</evidence>
<keyword evidence="8 9" id="KW-0464">Manganese</keyword>
<comment type="function">
    <text evidence="9">CRISPR (clustered regularly interspaced short palindromic repeat) is an adaptive immune system that provides protection against mobile genetic elements (viruses, transposable elements and conjugative plasmids). CRISPR clusters contain sequences complementary to antecedent mobile elements and target invading nucleic acids. CRISPR clusters are transcribed and processed into CRISPR RNA (crRNA).</text>
</comment>
<keyword evidence="4 9" id="KW-0269">Exonuclease</keyword>
<sequence length="177" mass="21016">MSIDFEDYKTQGVKVNYYYICKRKLWLYSKGIKMEQLSDRVLSGKVLHETAYSRQKSREILIDDLLKLDFVEGDFVREIKLTSKMQDSDKMQLLYYLYYLKKKGIEKKGILNYVKEKKQEVIELNEGDETEIEKALVEIKTICNMEKPPPLEKKPICKKCAYYEFCFVKEVDGDLDE</sequence>
<dbReference type="AlphaFoldDB" id="G8M1G8"/>
<dbReference type="EMBL" id="CP003065">
    <property type="protein sequence ID" value="AEV69183.1"/>
    <property type="molecule type" value="Genomic_DNA"/>
</dbReference>
<dbReference type="InterPro" id="IPR011604">
    <property type="entry name" value="PDDEXK-like_dom_sf"/>
</dbReference>
<dbReference type="GO" id="GO:0051536">
    <property type="term" value="F:iron-sulfur cluster binding"/>
    <property type="evidence" value="ECO:0007669"/>
    <property type="project" value="UniProtKB-KW"/>
</dbReference>
<evidence type="ECO:0000256" key="3">
    <source>
        <dbReference type="ARBA" id="ARBA00022801"/>
    </source>
</evidence>
<dbReference type="GO" id="GO:0046872">
    <property type="term" value="F:metal ion binding"/>
    <property type="evidence" value="ECO:0007669"/>
    <property type="project" value="UniProtKB-KW"/>
</dbReference>
<dbReference type="GO" id="GO:0004527">
    <property type="term" value="F:exonuclease activity"/>
    <property type="evidence" value="ECO:0007669"/>
    <property type="project" value="UniProtKB-KW"/>
</dbReference>
<feature type="domain" description="DUF83" evidence="10">
    <location>
        <begin position="11"/>
        <end position="167"/>
    </location>
</feature>
<keyword evidence="6 9" id="KW-0411">Iron-sulfur</keyword>
<evidence type="ECO:0000313" key="12">
    <source>
        <dbReference type="Proteomes" id="UP000005435"/>
    </source>
</evidence>
<evidence type="ECO:0000256" key="6">
    <source>
        <dbReference type="ARBA" id="ARBA00023014"/>
    </source>
</evidence>
<organism evidence="11 12">
    <name type="scientific">Acetivibrio clariflavus (strain DSM 19732 / NBRC 101661 / EBR45)</name>
    <name type="common">Clostridium clariflavum</name>
    <dbReference type="NCBI Taxonomy" id="720554"/>
    <lineage>
        <taxon>Bacteria</taxon>
        <taxon>Bacillati</taxon>
        <taxon>Bacillota</taxon>
        <taxon>Clostridia</taxon>
        <taxon>Eubacteriales</taxon>
        <taxon>Oscillospiraceae</taxon>
        <taxon>Acetivibrio</taxon>
    </lineage>
</organism>